<feature type="compositionally biased region" description="Low complexity" evidence="12">
    <location>
        <begin position="444"/>
        <end position="462"/>
    </location>
</feature>
<feature type="compositionally biased region" description="Basic and acidic residues" evidence="12">
    <location>
        <begin position="376"/>
        <end position="393"/>
    </location>
</feature>
<dbReference type="GO" id="GO:0003341">
    <property type="term" value="P:cilium movement"/>
    <property type="evidence" value="ECO:0007669"/>
    <property type="project" value="TreeGrafter"/>
</dbReference>
<dbReference type="InterPro" id="IPR036322">
    <property type="entry name" value="WD40_repeat_dom_sf"/>
</dbReference>
<dbReference type="PANTHER" id="PTHR12442:SF7">
    <property type="entry name" value="DYNEIN AXONEMAL INTERMEDIATE CHAIN 2"/>
    <property type="match status" value="1"/>
</dbReference>
<keyword evidence="4" id="KW-0853">WD repeat</keyword>
<keyword evidence="8" id="KW-0969">Cilium</keyword>
<keyword evidence="11" id="KW-0966">Cell projection</keyword>
<dbReference type="GO" id="GO:0045503">
    <property type="term" value="F:dynein light chain binding"/>
    <property type="evidence" value="ECO:0007669"/>
    <property type="project" value="TreeGrafter"/>
</dbReference>
<dbReference type="InterPro" id="IPR015943">
    <property type="entry name" value="WD40/YVTN_repeat-like_dom_sf"/>
</dbReference>
<dbReference type="OrthoDB" id="366230at2759"/>
<dbReference type="InterPro" id="IPR050687">
    <property type="entry name" value="Dynein_IC"/>
</dbReference>
<dbReference type="Gene3D" id="2.130.10.10">
    <property type="entry name" value="YVTN repeat-like/Quinoprotein amine dehydrogenase"/>
    <property type="match status" value="1"/>
</dbReference>
<reference evidence="13 14" key="1">
    <citation type="journal article" name="Sci. Rep.">
        <title>Genome-scale phylogenetic analyses confirm Olpidium as the closest living zoosporic fungus to the non-flagellated, terrestrial fungi.</title>
        <authorList>
            <person name="Chang Y."/>
            <person name="Rochon D."/>
            <person name="Sekimoto S."/>
            <person name="Wang Y."/>
            <person name="Chovatia M."/>
            <person name="Sandor L."/>
            <person name="Salamov A."/>
            <person name="Grigoriev I.V."/>
            <person name="Stajich J.E."/>
            <person name="Spatafora J.W."/>
        </authorList>
    </citation>
    <scope>NUCLEOTIDE SEQUENCE [LARGE SCALE GENOMIC DNA]</scope>
    <source>
        <strain evidence="13">S191</strain>
    </source>
</reference>
<feature type="compositionally biased region" description="Basic residues" evidence="12">
    <location>
        <begin position="293"/>
        <end position="308"/>
    </location>
</feature>
<dbReference type="SUPFAM" id="SSF50978">
    <property type="entry name" value="WD40 repeat-like"/>
    <property type="match status" value="1"/>
</dbReference>
<proteinExistence type="inferred from homology"/>
<evidence type="ECO:0000256" key="7">
    <source>
        <dbReference type="ARBA" id="ARBA00023017"/>
    </source>
</evidence>
<feature type="compositionally biased region" description="Basic and acidic residues" evidence="12">
    <location>
        <begin position="411"/>
        <end position="427"/>
    </location>
</feature>
<evidence type="ECO:0000256" key="11">
    <source>
        <dbReference type="ARBA" id="ARBA00023273"/>
    </source>
</evidence>
<evidence type="ECO:0000313" key="13">
    <source>
        <dbReference type="EMBL" id="KAG5461985.1"/>
    </source>
</evidence>
<evidence type="ECO:0000256" key="5">
    <source>
        <dbReference type="ARBA" id="ARBA00022701"/>
    </source>
</evidence>
<dbReference type="Proteomes" id="UP000673691">
    <property type="component" value="Unassembled WGS sequence"/>
</dbReference>
<keyword evidence="3" id="KW-0963">Cytoplasm</keyword>
<evidence type="ECO:0000313" key="14">
    <source>
        <dbReference type="Proteomes" id="UP000673691"/>
    </source>
</evidence>
<feature type="compositionally biased region" description="Basic and acidic residues" evidence="12">
    <location>
        <begin position="254"/>
        <end position="263"/>
    </location>
</feature>
<name>A0A8H7ZZ47_9FUNG</name>
<evidence type="ECO:0000256" key="2">
    <source>
        <dbReference type="ARBA" id="ARBA00011059"/>
    </source>
</evidence>
<comment type="subcellular location">
    <subcellularLocation>
        <location evidence="1">Cytoplasm</location>
        <location evidence="1">Cytoskeleton</location>
        <location evidence="1">Cilium axoneme</location>
    </subcellularLocation>
</comment>
<keyword evidence="6" id="KW-0677">Repeat</keyword>
<evidence type="ECO:0000256" key="8">
    <source>
        <dbReference type="ARBA" id="ARBA00023069"/>
    </source>
</evidence>
<dbReference type="GO" id="GO:0005874">
    <property type="term" value="C:microtubule"/>
    <property type="evidence" value="ECO:0007669"/>
    <property type="project" value="UniProtKB-KW"/>
</dbReference>
<feature type="compositionally biased region" description="Low complexity" evidence="12">
    <location>
        <begin position="398"/>
        <end position="410"/>
    </location>
</feature>
<feature type="compositionally biased region" description="Basic residues" evidence="12">
    <location>
        <begin position="360"/>
        <end position="372"/>
    </location>
</feature>
<feature type="region of interest" description="Disordered" evidence="12">
    <location>
        <begin position="343"/>
        <end position="462"/>
    </location>
</feature>
<evidence type="ECO:0000256" key="1">
    <source>
        <dbReference type="ARBA" id="ARBA00004430"/>
    </source>
</evidence>
<dbReference type="GO" id="GO:0036157">
    <property type="term" value="C:outer dynein arm"/>
    <property type="evidence" value="ECO:0007669"/>
    <property type="project" value="TreeGrafter"/>
</dbReference>
<organism evidence="13 14">
    <name type="scientific">Olpidium bornovanus</name>
    <dbReference type="NCBI Taxonomy" id="278681"/>
    <lineage>
        <taxon>Eukaryota</taxon>
        <taxon>Fungi</taxon>
        <taxon>Fungi incertae sedis</taxon>
        <taxon>Olpidiomycota</taxon>
        <taxon>Olpidiomycotina</taxon>
        <taxon>Olpidiomycetes</taxon>
        <taxon>Olpidiales</taxon>
        <taxon>Olpidiaceae</taxon>
        <taxon>Olpidium</taxon>
    </lineage>
</organism>
<accession>A0A8H7ZZ47</accession>
<feature type="region of interest" description="Disordered" evidence="12">
    <location>
        <begin position="254"/>
        <end position="324"/>
    </location>
</feature>
<evidence type="ECO:0000256" key="3">
    <source>
        <dbReference type="ARBA" id="ARBA00022490"/>
    </source>
</evidence>
<feature type="compositionally biased region" description="Basic and acidic residues" evidence="12">
    <location>
        <begin position="309"/>
        <end position="324"/>
    </location>
</feature>
<feature type="non-terminal residue" evidence="13">
    <location>
        <position position="1"/>
    </location>
</feature>
<dbReference type="PANTHER" id="PTHR12442">
    <property type="entry name" value="DYNEIN INTERMEDIATE CHAIN"/>
    <property type="match status" value="1"/>
</dbReference>
<keyword evidence="5" id="KW-0493">Microtubule</keyword>
<evidence type="ECO:0000256" key="12">
    <source>
        <dbReference type="SAM" id="MobiDB-lite"/>
    </source>
</evidence>
<dbReference type="GO" id="GO:0036158">
    <property type="term" value="P:outer dynein arm assembly"/>
    <property type="evidence" value="ECO:0007669"/>
    <property type="project" value="TreeGrafter"/>
</dbReference>
<evidence type="ECO:0000256" key="10">
    <source>
        <dbReference type="ARBA" id="ARBA00023212"/>
    </source>
</evidence>
<gene>
    <name evidence="13" type="ORF">BJ554DRAFT_5742</name>
</gene>
<dbReference type="GO" id="GO:0045504">
    <property type="term" value="F:dynein heavy chain binding"/>
    <property type="evidence" value="ECO:0007669"/>
    <property type="project" value="TreeGrafter"/>
</dbReference>
<comment type="caution">
    <text evidence="13">The sequence shown here is derived from an EMBL/GenBank/DDBJ whole genome shotgun (WGS) entry which is preliminary data.</text>
</comment>
<comment type="similarity">
    <text evidence="2">Belongs to the dynein intermediate chain family.</text>
</comment>
<keyword evidence="14" id="KW-1185">Reference proteome</keyword>
<dbReference type="AlphaFoldDB" id="A0A8H7ZZ47"/>
<dbReference type="EMBL" id="JAEFCI010002814">
    <property type="protein sequence ID" value="KAG5461985.1"/>
    <property type="molecule type" value="Genomic_DNA"/>
</dbReference>
<protein>
    <submittedName>
        <fullName evidence="13">Uncharacterized protein</fullName>
    </submittedName>
</protein>
<keyword evidence="9" id="KW-0505">Motor protein</keyword>
<evidence type="ECO:0000256" key="6">
    <source>
        <dbReference type="ARBA" id="ARBA00022737"/>
    </source>
</evidence>
<evidence type="ECO:0000256" key="9">
    <source>
        <dbReference type="ARBA" id="ARBA00023175"/>
    </source>
</evidence>
<evidence type="ECO:0000256" key="4">
    <source>
        <dbReference type="ARBA" id="ARBA00022574"/>
    </source>
</evidence>
<keyword evidence="10" id="KW-0206">Cytoskeleton</keyword>
<sequence>AGSGNRPEFPAGVPETTSVLGALADSAWRHLDAPIPTAAYWDTRKGAYPVDTSIIAKSHRDPVYSISWIQSKTGESRRGAREANTIGNARVTPAGGLSFLPTGSEFFSTSTDGQVLWWDIRKLGEPTESLLLDPEKNGTVVGGTVLDFETTMLTGKIRPPARALQPTKFMVGSEAGSIFMCNKKAKTANDRISHTYLGHHGPIYALQEVKLKSTGRFADMDRGHPHADIQHALPHVVPDGRELVADAAVGVLHGEDGRDDGRLGHTVQADGPDAERAGVRLGHPRAQGAGARPHGRVRRPRRQHHRAHPERESGEGRRRGQAGGRREFFYSLASRTCRDADVFGKPLASGPRHSPLPPPNKKKKKQKQKKWTKMQMLEREAKREKMLESAAREKRLKAAQQTQAGGAASGADKKRPGSPVKDARPKSEASQLPQVSAADEAIQTAEADFFTFTTDEPPSAAR</sequence>
<keyword evidence="7" id="KW-0243">Dynein</keyword>